<accession>A0A549SD63</accession>
<dbReference type="EMBL" id="VJMF01000105">
    <property type="protein sequence ID" value="TRL24706.1"/>
    <property type="molecule type" value="Genomic_DNA"/>
</dbReference>
<comment type="caution">
    <text evidence="1">The sequence shown here is derived from an EMBL/GenBank/DDBJ whole genome shotgun (WGS) entry which is preliminary data.</text>
</comment>
<dbReference type="AlphaFoldDB" id="A0A549SD63"/>
<evidence type="ECO:0000313" key="1">
    <source>
        <dbReference type="EMBL" id="TRL24706.1"/>
    </source>
</evidence>
<dbReference type="Proteomes" id="UP000316781">
    <property type="component" value="Unassembled WGS sequence"/>
</dbReference>
<reference evidence="1 2" key="1">
    <citation type="submission" date="2019-07" db="EMBL/GenBank/DDBJ databases">
        <title>Ln-dependent methylotrophs.</title>
        <authorList>
            <person name="Tani A."/>
        </authorList>
    </citation>
    <scope>NUCLEOTIDE SEQUENCE [LARGE SCALE GENOMIC DNA]</scope>
    <source>
        <strain evidence="1 2">SM89A</strain>
    </source>
</reference>
<name>A0A549SD63_METSR</name>
<evidence type="ECO:0000313" key="2">
    <source>
        <dbReference type="Proteomes" id="UP000316781"/>
    </source>
</evidence>
<proteinExistence type="predicted"/>
<dbReference type="RefSeq" id="WP_142864550.1">
    <property type="nucleotide sequence ID" value="NZ_VJMF01000105.1"/>
</dbReference>
<organism evidence="1 2">
    <name type="scientific">Methylosinus sporium</name>
    <dbReference type="NCBI Taxonomy" id="428"/>
    <lineage>
        <taxon>Bacteria</taxon>
        <taxon>Pseudomonadati</taxon>
        <taxon>Pseudomonadota</taxon>
        <taxon>Alphaproteobacteria</taxon>
        <taxon>Hyphomicrobiales</taxon>
        <taxon>Methylocystaceae</taxon>
        <taxon>Methylosinus</taxon>
    </lineage>
</organism>
<gene>
    <name evidence="1" type="ORF">FM996_20335</name>
</gene>
<dbReference type="Pfam" id="PF23130">
    <property type="entry name" value="IcmW"/>
    <property type="match status" value="1"/>
</dbReference>
<protein>
    <submittedName>
        <fullName evidence="1">Uncharacterized protein</fullName>
    </submittedName>
</protein>
<dbReference type="InterPro" id="IPR057079">
    <property type="entry name" value="IcmW-like"/>
</dbReference>
<sequence>MPDLVTAQTGSWLDPNQLDLLSELPEAARRAELDPSVESAVVALGVALDDAAAFDPPGLARCIRTDPARTLFQSVLAQLGSERLLRMLDWLTEPDKPNRKVILTALFAPEAGDASDAIRRATRFASKNALLRRIIAQTRVRTLMLCVMERHRNKFNQRESYR</sequence>